<protein>
    <submittedName>
        <fullName evidence="2">Uncharacterized protein</fullName>
    </submittedName>
</protein>
<dbReference type="RefSeq" id="WP_110813000.1">
    <property type="nucleotide sequence ID" value="NZ_QJTE01000001.1"/>
</dbReference>
<sequence length="442" mass="47581">MKTLISGGLTALLLLTTAPALQAQATPEEGFASENAVLDTSIPFAIGAREARQELRGAFGWPTFQEGMVEGVYFRFDPDGYARFAPTPRLDTDIFEAICRPRTLSCMGRKDIMTLFLNARGQFELRLDEVMQGDTFYLAEGVSEIQLPEQILMPLTPQLETLLSSGGELVVRRDGEEKARVSLVGFSAMSAYLRWVAARQDYTVLPRGWPVPNAVGLAEGGRLTQPQEWASPMPQPQAQPVMPMAAQGSTEVAEVRGELNVLRQMLLQRSGAGVAATADLPQPGPQDATHQRQLEVARMNEIGVPEEPPAAALIAEAESDAEAEAGAEEMPGDRIARHIAYLINEIGLDPQTAVMLLQMNEETDSPLGTEEGGGSSVLALLDELGISASDLADQSTDPTVEAAIESSAPAQLTRAEFSLLTEYFGLVFTELLASQQAALVQP</sequence>
<evidence type="ECO:0000256" key="1">
    <source>
        <dbReference type="SAM" id="SignalP"/>
    </source>
</evidence>
<dbReference type="AlphaFoldDB" id="A0A318TCG0"/>
<keyword evidence="3" id="KW-1185">Reference proteome</keyword>
<evidence type="ECO:0000313" key="3">
    <source>
        <dbReference type="Proteomes" id="UP000248311"/>
    </source>
</evidence>
<dbReference type="Proteomes" id="UP000248311">
    <property type="component" value="Unassembled WGS sequence"/>
</dbReference>
<reference evidence="2 3" key="1">
    <citation type="submission" date="2018-06" db="EMBL/GenBank/DDBJ databases">
        <title>Genomic Encyclopedia of Type Strains, Phase III (KMG-III): the genomes of soil and plant-associated and newly described type strains.</title>
        <authorList>
            <person name="Whitman W."/>
        </authorList>
    </citation>
    <scope>NUCLEOTIDE SEQUENCE [LARGE SCALE GENOMIC DNA]</scope>
    <source>
        <strain evidence="2 3">CECT 9025</strain>
    </source>
</reference>
<proteinExistence type="predicted"/>
<dbReference type="OrthoDB" id="7836604at2"/>
<evidence type="ECO:0000313" key="2">
    <source>
        <dbReference type="EMBL" id="PYE85998.1"/>
    </source>
</evidence>
<accession>A0A318TCG0</accession>
<organism evidence="2 3">
    <name type="scientific">Pseudoroseicyclus aestuarii</name>
    <dbReference type="NCBI Taxonomy" id="1795041"/>
    <lineage>
        <taxon>Bacteria</taxon>
        <taxon>Pseudomonadati</taxon>
        <taxon>Pseudomonadota</taxon>
        <taxon>Alphaproteobacteria</taxon>
        <taxon>Rhodobacterales</taxon>
        <taxon>Paracoccaceae</taxon>
        <taxon>Pseudoroseicyclus</taxon>
    </lineage>
</organism>
<name>A0A318TCG0_9RHOB</name>
<feature type="signal peptide" evidence="1">
    <location>
        <begin position="1"/>
        <end position="23"/>
    </location>
</feature>
<gene>
    <name evidence="2" type="ORF">DFP88_101673</name>
</gene>
<dbReference type="EMBL" id="QJTE01000001">
    <property type="protein sequence ID" value="PYE85998.1"/>
    <property type="molecule type" value="Genomic_DNA"/>
</dbReference>
<comment type="caution">
    <text evidence="2">The sequence shown here is derived from an EMBL/GenBank/DDBJ whole genome shotgun (WGS) entry which is preliminary data.</text>
</comment>
<keyword evidence="1" id="KW-0732">Signal</keyword>
<feature type="chain" id="PRO_5016372308" evidence="1">
    <location>
        <begin position="24"/>
        <end position="442"/>
    </location>
</feature>